<protein>
    <submittedName>
        <fullName evidence="5">CRISPR-associated protein</fullName>
    </submittedName>
</protein>
<dbReference type="EMBL" id="JAHHHW010000099">
    <property type="protein sequence ID" value="MBW4433163.1"/>
    <property type="molecule type" value="Genomic_DNA"/>
</dbReference>
<dbReference type="InterPro" id="IPR043128">
    <property type="entry name" value="Rev_trsase/Diguanyl_cyclase"/>
</dbReference>
<comment type="caution">
    <text evidence="5">The sequence shown here is derived from an EMBL/GenBank/DDBJ whole genome shotgun (WGS) entry which is preliminary data.</text>
</comment>
<dbReference type="Proteomes" id="UP000813215">
    <property type="component" value="Unassembled WGS sequence"/>
</dbReference>
<feature type="domain" description="Cas10/Cmr2 second palm" evidence="4">
    <location>
        <begin position="322"/>
        <end position="461"/>
    </location>
</feature>
<dbReference type="GO" id="GO:0051607">
    <property type="term" value="P:defense response to virus"/>
    <property type="evidence" value="ECO:0007669"/>
    <property type="project" value="UniProtKB-KW"/>
</dbReference>
<evidence type="ECO:0000259" key="4">
    <source>
        <dbReference type="Pfam" id="PF22335"/>
    </source>
</evidence>
<sequence length="604" mass="69819">MTNQVYTAITFAPVQGFIEKSRKLRDLYGSSYLLSFLAWAICYVAECNDCKVVSPALPNVTQGMPNQIIIQGDFKKEDAEFALNTAWECVTETCREWIEAQVVDRTDGKKWDYKSWKRIWGLWTKYAWEFFWVQGKLGESISDVRQCLNEKKRSRAWTGINWQGESSTLSGADAIAYPGLGIHEPQKYNYQAEKAAVEEFYTQLSQKLGESFIKSVGKKLSHADAEKYGESFIVANEELSIPELVKRLVTHNAIAEQLIERFQQLFQVDQTQLPEISRQIQELSEDLNPDSFKDISRLNEAKYIDDNHQLVREKLPHQGWFAGDGDKAGDYLKSFAHTPEEASKTNEFSELMRNWGKDFKDYFKKNPPEDCRVVYAGGDDFLGVFYETKQAGELKPKRCVDFFTSFKKDVWDKNNNQAEKKPITVSVGFVWAASGVPQRDVLQHCREAEKSAKNNGRDRIAFRVLFNNGNYLEWVCPWWLLEAGLLSSYRDRDGNLDKPKQNWTHIYNDVAILESRHAFDKESTKIALGLLEIYFPIQMSTIKQEDNWWNVYDTDERLIKTGILGDRKNHYKLDTEEIDITKVNKALNDWIINLAKVGFQLCQQ</sequence>
<organism evidence="5 6">
    <name type="scientific">Pelatocladus maniniholoensis HA4357-MV3</name>
    <dbReference type="NCBI Taxonomy" id="1117104"/>
    <lineage>
        <taxon>Bacteria</taxon>
        <taxon>Bacillati</taxon>
        <taxon>Cyanobacteriota</taxon>
        <taxon>Cyanophyceae</taxon>
        <taxon>Nostocales</taxon>
        <taxon>Nostocaceae</taxon>
        <taxon>Pelatocladus</taxon>
    </lineage>
</organism>
<dbReference type="Pfam" id="PF12469">
    <property type="entry name" value="Cmr2_N"/>
    <property type="match status" value="1"/>
</dbReference>
<evidence type="ECO:0000313" key="5">
    <source>
        <dbReference type="EMBL" id="MBW4433163.1"/>
    </source>
</evidence>
<keyword evidence="2" id="KW-0051">Antiviral defense</keyword>
<dbReference type="Gene3D" id="3.30.70.270">
    <property type="match status" value="1"/>
</dbReference>
<evidence type="ECO:0000256" key="2">
    <source>
        <dbReference type="ARBA" id="ARBA00023118"/>
    </source>
</evidence>
<dbReference type="Gene3D" id="3.30.70.2220">
    <property type="entry name" value="CRISPR-Cas system, Cmr2 subunit, D1 domain, cysteine cluster"/>
    <property type="match status" value="1"/>
</dbReference>
<proteinExistence type="predicted"/>
<dbReference type="AlphaFoldDB" id="A0A9E3H9E9"/>
<evidence type="ECO:0000256" key="1">
    <source>
        <dbReference type="ARBA" id="ARBA00022741"/>
    </source>
</evidence>
<evidence type="ECO:0000259" key="3">
    <source>
        <dbReference type="Pfam" id="PF12469"/>
    </source>
</evidence>
<reference evidence="5" key="1">
    <citation type="submission" date="2021-05" db="EMBL/GenBank/DDBJ databases">
        <authorList>
            <person name="Pietrasiak N."/>
            <person name="Ward R."/>
            <person name="Stajich J.E."/>
            <person name="Kurbessoian T."/>
        </authorList>
    </citation>
    <scope>NUCLEOTIDE SEQUENCE</scope>
    <source>
        <strain evidence="5">HA4357-MV3</strain>
    </source>
</reference>
<name>A0A9E3H9E9_9NOST</name>
<accession>A0A9E3H9E9</accession>
<dbReference type="GO" id="GO:0000166">
    <property type="term" value="F:nucleotide binding"/>
    <property type="evidence" value="ECO:0007669"/>
    <property type="project" value="UniProtKB-KW"/>
</dbReference>
<evidence type="ECO:0000313" key="6">
    <source>
        <dbReference type="Proteomes" id="UP000813215"/>
    </source>
</evidence>
<keyword evidence="1" id="KW-0547">Nucleotide-binding</keyword>
<dbReference type="InterPro" id="IPR054767">
    <property type="entry name" value="Cas10-Cmr2_palm2"/>
</dbReference>
<reference evidence="5" key="2">
    <citation type="journal article" date="2022" name="Microbiol. Resour. Announc.">
        <title>Metagenome Sequencing to Explore Phylogenomics of Terrestrial Cyanobacteria.</title>
        <authorList>
            <person name="Ward R.D."/>
            <person name="Stajich J.E."/>
            <person name="Johansen J.R."/>
            <person name="Huntemann M."/>
            <person name="Clum A."/>
            <person name="Foster B."/>
            <person name="Foster B."/>
            <person name="Roux S."/>
            <person name="Palaniappan K."/>
            <person name="Varghese N."/>
            <person name="Mukherjee S."/>
            <person name="Reddy T.B.K."/>
            <person name="Daum C."/>
            <person name="Copeland A."/>
            <person name="Chen I.A."/>
            <person name="Ivanova N.N."/>
            <person name="Kyrpides N.C."/>
            <person name="Shapiro N."/>
            <person name="Eloe-Fadrosh E.A."/>
            <person name="Pietrasiak N."/>
        </authorList>
    </citation>
    <scope>NUCLEOTIDE SEQUENCE</scope>
    <source>
        <strain evidence="5">HA4357-MV3</strain>
    </source>
</reference>
<dbReference type="Pfam" id="PF22335">
    <property type="entry name" value="Cas10-Cmr2_palm2"/>
    <property type="match status" value="1"/>
</dbReference>
<feature type="domain" description="CRISPR-associated protein Cmr2 N-terminal" evidence="3">
    <location>
        <begin position="7"/>
        <end position="47"/>
    </location>
</feature>
<gene>
    <name evidence="5" type="ORF">KME28_15900</name>
</gene>
<dbReference type="InterPro" id="IPR024615">
    <property type="entry name" value="CRISPR-assoc_Cmr2_N"/>
</dbReference>
<dbReference type="InterPro" id="IPR038242">
    <property type="entry name" value="Cmr2_N"/>
</dbReference>